<protein>
    <submittedName>
        <fullName evidence="4">Expressed tetratricopeptide repeat protein</fullName>
    </submittedName>
</protein>
<reference evidence="4" key="1">
    <citation type="journal article" date="2021" name="Sci. Rep.">
        <title>Diploid genomic architecture of Nitzschia inconspicua, an elite biomass production diatom.</title>
        <authorList>
            <person name="Oliver A."/>
            <person name="Podell S."/>
            <person name="Pinowska A."/>
            <person name="Traller J.C."/>
            <person name="Smith S.R."/>
            <person name="McClure R."/>
            <person name="Beliaev A."/>
            <person name="Bohutskyi P."/>
            <person name="Hill E.A."/>
            <person name="Rabines A."/>
            <person name="Zheng H."/>
            <person name="Allen L.Z."/>
            <person name="Kuo A."/>
            <person name="Grigoriev I.V."/>
            <person name="Allen A.E."/>
            <person name="Hazlebeck D."/>
            <person name="Allen E.E."/>
        </authorList>
    </citation>
    <scope>NUCLEOTIDE SEQUENCE</scope>
    <source>
        <strain evidence="4">Hildebrandi</strain>
    </source>
</reference>
<evidence type="ECO:0000256" key="1">
    <source>
        <dbReference type="ARBA" id="ARBA00022737"/>
    </source>
</evidence>
<dbReference type="OrthoDB" id="2423701at2759"/>
<dbReference type="GO" id="GO:0051879">
    <property type="term" value="F:Hsp90 protein binding"/>
    <property type="evidence" value="ECO:0007669"/>
    <property type="project" value="TreeGrafter"/>
</dbReference>
<feature type="region of interest" description="Disordered" evidence="3">
    <location>
        <begin position="151"/>
        <end position="211"/>
    </location>
</feature>
<keyword evidence="1" id="KW-0677">Repeat</keyword>
<keyword evidence="5" id="KW-1185">Reference proteome</keyword>
<comment type="caution">
    <text evidence="4">The sequence shown here is derived from an EMBL/GenBank/DDBJ whole genome shotgun (WGS) entry which is preliminary data.</text>
</comment>
<gene>
    <name evidence="4" type="ORF">IV203_027621</name>
</gene>
<dbReference type="InterPro" id="IPR019734">
    <property type="entry name" value="TPR_rpt"/>
</dbReference>
<keyword evidence="2" id="KW-0802">TPR repeat</keyword>
<dbReference type="SMART" id="SM00028">
    <property type="entry name" value="TPR"/>
    <property type="match status" value="2"/>
</dbReference>
<reference evidence="4" key="2">
    <citation type="submission" date="2021-04" db="EMBL/GenBank/DDBJ databases">
        <authorList>
            <person name="Podell S."/>
        </authorList>
    </citation>
    <scope>NUCLEOTIDE SEQUENCE</scope>
    <source>
        <strain evidence="4">Hildebrandi</strain>
    </source>
</reference>
<evidence type="ECO:0000256" key="2">
    <source>
        <dbReference type="ARBA" id="ARBA00022803"/>
    </source>
</evidence>
<evidence type="ECO:0000313" key="5">
    <source>
        <dbReference type="Proteomes" id="UP000693970"/>
    </source>
</evidence>
<dbReference type="PANTHER" id="PTHR22904">
    <property type="entry name" value="TPR REPEAT CONTAINING PROTEIN"/>
    <property type="match status" value="1"/>
</dbReference>
<dbReference type="PANTHER" id="PTHR22904:SF523">
    <property type="entry name" value="STRESS-INDUCED-PHOSPHOPROTEIN 1"/>
    <property type="match status" value="1"/>
</dbReference>
<name>A0A9K3LWP1_9STRA</name>
<evidence type="ECO:0000313" key="4">
    <source>
        <dbReference type="EMBL" id="KAG7369875.1"/>
    </source>
</evidence>
<feature type="region of interest" description="Disordered" evidence="3">
    <location>
        <begin position="292"/>
        <end position="328"/>
    </location>
</feature>
<proteinExistence type="predicted"/>
<evidence type="ECO:0000256" key="3">
    <source>
        <dbReference type="SAM" id="MobiDB-lite"/>
    </source>
</evidence>
<sequence length="403" mass="44962">MARICPDTDGDGTTPSTWVGWKERGKVFFQTGNHEAALNAYTQALRPEFHCPLSEQQILWSNIVACRLKIGGSRAQAEAAVEAAKQCVALNDAWAKGHVRLASAYIALGGHSNDACNALQRALQLDPGNRTARDMLVRELRRDRVTQNQYTDAAATSFISSTSPSAPPEDLDDREYSSQSTGRDENTASHPGNQATPPPPNHRYNHNDDIDNDVSSWRERLEFYAHRAKHWYSSQNDDIKTALKILLGLIALYIAFGGRFGLEYLSSTSNASRHKNHISNNDVYQEFYQDRRRRQYQEQQARSGRNTYDPYEGTSGRGNSFYSSSRRRGNTWGGDVNSYVTMMILAGVAYIAHRNGINPFQALVFANMAMGRGGHRGRGFYNPGFGHGGMMGGFRRGGGRPRW</sequence>
<accession>A0A9K3LWP1</accession>
<dbReference type="AlphaFoldDB" id="A0A9K3LWP1"/>
<organism evidence="4 5">
    <name type="scientific">Nitzschia inconspicua</name>
    <dbReference type="NCBI Taxonomy" id="303405"/>
    <lineage>
        <taxon>Eukaryota</taxon>
        <taxon>Sar</taxon>
        <taxon>Stramenopiles</taxon>
        <taxon>Ochrophyta</taxon>
        <taxon>Bacillariophyta</taxon>
        <taxon>Bacillariophyceae</taxon>
        <taxon>Bacillariophycidae</taxon>
        <taxon>Bacillariales</taxon>
        <taxon>Bacillariaceae</taxon>
        <taxon>Nitzschia</taxon>
    </lineage>
</organism>
<dbReference type="Proteomes" id="UP000693970">
    <property type="component" value="Unassembled WGS sequence"/>
</dbReference>
<dbReference type="EMBL" id="JAGRRH010000005">
    <property type="protein sequence ID" value="KAG7369875.1"/>
    <property type="molecule type" value="Genomic_DNA"/>
</dbReference>